<sequence length="2153" mass="244590">MSREIQTIKELQRLLELEAALEQVRARSLVMRHTSELQSIIHTVHQELLKLNLSISGGSFIVINSELDTQIHCWGSGGTADTSDEVTIPRLEKPIYTNLLEGIKKGPGFFTEAYTREEKTEFFTFLVRHKPWSELSAAEKEETLSAPGGYTRSCVVSEHTSIVIVNHFGQAFTAAENHILERFGTVFEQSYTRFLDLQKAEAQAREARIEAALERVRARSMAMQSSEDLSDVLSVLFQQFDRLGIAPLTVWLTLWNPEENTFTYRSTGTSGKRIQGQQVVDIGGMDLWKDLYNKWKSGTSEGVEVLFYSKEDLGQLFSLLEETYSAMPAEERLTPERFPHGGYSVQGHCKFGYIGYTHTREPSEEDKAILTRFATEFGRVYQRFLDLQNAEERAREAQIEAALERVRARSMAMHQTDELNDVLCVLLEQFDFLGINPVLTHLTLFDEANEKFSLRLTTSPTSRILVEQIIDIYAVESWKASYENWKKGIPNTVDCIDYPPEALPAVWEVLSEVMNALPEGHKINPEDFPNGLFTTQGHFKFGYLGFNHSRKATAEEKTLVSRFATEFGRAYQRFLDIQKAEAQAREAQIEAALERVRSRSMGMQNTTEMQQVANETRAQLLSLGLKIDALAMSGVIDNEADYDVWVGGAISEKPLRIPYNNNTSVQRDYNKAIKERPELFTKTYSGKIMKDYFRDLMATNTFNPEIEKFMLECQAFTTTLTFMKNSGMQIVRYTDQPFSDADNTIVIRFGKVFEQAYIRFLDLQKAEAQAREAQIEAALERVRSKTMAMHNTEDIGVTVAAFFRELVGMGLDASIRCGVGILSQSEHMQLWTASARDASAPVLNSGTLDMSLHPLLQGVKQAWSKGDPSFSYTLEGNDLERYYQVLSDAPDYPVHFDLKAIPRAVYQNTFIFRDGVLFSFTESPLPETIRNILERFASVFGQTYTRYLDLKKAEERAREARIELGLERVRARAMAMQDSSELTEVLSVIFQQLKLLGVDTVWTHLTLVHQEENTFTYRMTGRNGERIVAEEKISLDASEHWAHISDAIKSPDTEPDPITRFEVPTEGLEGIWLLFDGIFSKLPKGEQVSPADFPNGLYTTQAYCKFGFLGLNQTREATAEEADILLRFTTEFARLYQRFLDLQNAEERAREARIEAALERVRARSMAMHSTEEILEVVVVLFNQLKALDVNFIQAWISIWHLDEGYLEMWMSPIEGFGDQPIYHQRPSAEFEDTTVKSWLKGDRFSYLSLPGEEIVTGFLVRMDQMLGGDYFERLQEKNRYSRLEFVDANHKYGTVSMSWHEEVAEQDKETLYRFSKVFEQTYTRFLDLQKAEAQAREAQIEAALERVRAKTMAMHNTDDIADTVVTFFEELVGLGLDYTMRVGIGILSQSEEMRYWTASVRGTAETILQRGLIDMTQHPLLTGAKRAWSEQVPLFTYTLEGKAVKEYFKVLNDDPEVSLEFDLDALPETIHHKSHVFGDGLLYTFTETPLPRDITSILERFAAVFGQTYTRYLDLERAEKQARESQIEAALERVRAKALAMHSSADLRQTITTIFEELKNLDVKPLRLGLGLLNPDKPEGEIVTSRIGENDEIIEVSGAFELVGDPILEEVYDHFKKQLDYFPILEGDEINSYYAALTRSVDVEGYGTDTKHYGCFLFFPEGGLYAWAAEPHSEAQIEILKKFSRVVEITYRRYNDLIESEAREKEAVKQASLDRVRAEIASMRTTEDLERITPLVWKELTTLGIPFFRCGVFIMDEASQLVHVYLTNPSGEALAAMDLPFDFDMSLIQKGVAHWRKQKPLVEEWDQHQFIEMTAKLMKHGQVKNIQTYQAGETPPERLVLHQVPFAQGMLYVGSTQALSDVEMDIVKALTRTFAVAYARYEDFRELEKAKQKVEKTLDELKATQAQLIQSEKMASLGELTAGIAHEIQNPLNFVNNFSEVSKELLEELNQEIEKGDWEEVKALAGDVIQNLEKINHHGKRADSIVKGMLQHSRSSEGKKEPTDLNALADEYLRLAYHGLRARNKSFSAEFKTDFDPALPRIDAVPQDMGRVLLNLINNAFQAVENGARPTVLVATRRLTNAVEISVTDNGPGIPEAIKDKIFQPFFTTKPTGQGTGLGLSLSYDIVKAHGGELSVQSSPESGTTFSIHLGL</sequence>
<evidence type="ECO:0000256" key="4">
    <source>
        <dbReference type="SAM" id="Coils"/>
    </source>
</evidence>
<dbReference type="PANTHER" id="PTHR43065:SF42">
    <property type="entry name" value="TWO-COMPONENT SENSOR PPRA"/>
    <property type="match status" value="1"/>
</dbReference>
<evidence type="ECO:0000256" key="1">
    <source>
        <dbReference type="ARBA" id="ARBA00000085"/>
    </source>
</evidence>
<keyword evidence="4" id="KW-0175">Coiled coil</keyword>
<keyword evidence="6" id="KW-0067">ATP-binding</keyword>
<dbReference type="SUPFAM" id="SSF55874">
    <property type="entry name" value="ATPase domain of HSP90 chaperone/DNA topoisomerase II/histidine kinase"/>
    <property type="match status" value="1"/>
</dbReference>
<dbReference type="InterPro" id="IPR003594">
    <property type="entry name" value="HATPase_dom"/>
</dbReference>
<reference evidence="6 7" key="1">
    <citation type="submission" date="2022-06" db="EMBL/GenBank/DDBJ databases">
        <authorList>
            <person name="Xuan X."/>
        </authorList>
    </citation>
    <scope>NUCLEOTIDE SEQUENCE [LARGE SCALE GENOMIC DNA]</scope>
    <source>
        <strain evidence="6 7">2V75</strain>
    </source>
</reference>
<dbReference type="InterPro" id="IPR003661">
    <property type="entry name" value="HisK_dim/P_dom"/>
</dbReference>
<dbReference type="Proteomes" id="UP001206312">
    <property type="component" value="Unassembled WGS sequence"/>
</dbReference>
<dbReference type="Gene3D" id="1.10.287.130">
    <property type="match status" value="1"/>
</dbReference>
<dbReference type="PRINTS" id="PR00344">
    <property type="entry name" value="BCTRLSENSOR"/>
</dbReference>
<keyword evidence="6" id="KW-0547">Nucleotide-binding</keyword>
<protein>
    <recommendedName>
        <fullName evidence="2">histidine kinase</fullName>
        <ecNumber evidence="2">2.7.13.3</ecNumber>
    </recommendedName>
</protein>
<dbReference type="Pfam" id="PF02518">
    <property type="entry name" value="HATPase_c"/>
    <property type="match status" value="1"/>
</dbReference>
<dbReference type="PANTHER" id="PTHR43065">
    <property type="entry name" value="SENSOR HISTIDINE KINASE"/>
    <property type="match status" value="1"/>
</dbReference>
<dbReference type="EMBL" id="JAMXIB010000014">
    <property type="protein sequence ID" value="MCO5725876.1"/>
    <property type="molecule type" value="Genomic_DNA"/>
</dbReference>
<gene>
    <name evidence="6" type="ORF">NG653_13490</name>
</gene>
<proteinExistence type="predicted"/>
<evidence type="ECO:0000256" key="3">
    <source>
        <dbReference type="ARBA" id="ARBA00022553"/>
    </source>
</evidence>
<dbReference type="SUPFAM" id="SSF47384">
    <property type="entry name" value="Homodimeric domain of signal transducing histidine kinase"/>
    <property type="match status" value="1"/>
</dbReference>
<dbReference type="InterPro" id="IPR005467">
    <property type="entry name" value="His_kinase_dom"/>
</dbReference>
<organism evidence="6 7">
    <name type="scientific">Robiginitalea marina</name>
    <dbReference type="NCBI Taxonomy" id="2954105"/>
    <lineage>
        <taxon>Bacteria</taxon>
        <taxon>Pseudomonadati</taxon>
        <taxon>Bacteroidota</taxon>
        <taxon>Flavobacteriia</taxon>
        <taxon>Flavobacteriales</taxon>
        <taxon>Flavobacteriaceae</taxon>
        <taxon>Robiginitalea</taxon>
    </lineage>
</organism>
<evidence type="ECO:0000313" key="6">
    <source>
        <dbReference type="EMBL" id="MCO5725876.1"/>
    </source>
</evidence>
<dbReference type="SMART" id="SM00388">
    <property type="entry name" value="HisKA"/>
    <property type="match status" value="1"/>
</dbReference>
<dbReference type="EC" id="2.7.13.3" evidence="2"/>
<dbReference type="PROSITE" id="PS50109">
    <property type="entry name" value="HIS_KIN"/>
    <property type="match status" value="1"/>
</dbReference>
<evidence type="ECO:0000256" key="2">
    <source>
        <dbReference type="ARBA" id="ARBA00012438"/>
    </source>
</evidence>
<dbReference type="CDD" id="cd00082">
    <property type="entry name" value="HisKA"/>
    <property type="match status" value="1"/>
</dbReference>
<dbReference type="InterPro" id="IPR004358">
    <property type="entry name" value="Sig_transdc_His_kin-like_C"/>
</dbReference>
<evidence type="ECO:0000313" key="7">
    <source>
        <dbReference type="Proteomes" id="UP001206312"/>
    </source>
</evidence>
<dbReference type="GO" id="GO:0005524">
    <property type="term" value="F:ATP binding"/>
    <property type="evidence" value="ECO:0007669"/>
    <property type="project" value="UniProtKB-KW"/>
</dbReference>
<dbReference type="InterPro" id="IPR036890">
    <property type="entry name" value="HATPase_C_sf"/>
</dbReference>
<comment type="catalytic activity">
    <reaction evidence="1">
        <text>ATP + protein L-histidine = ADP + protein N-phospho-L-histidine.</text>
        <dbReference type="EC" id="2.7.13.3"/>
    </reaction>
</comment>
<dbReference type="Gene3D" id="3.30.565.10">
    <property type="entry name" value="Histidine kinase-like ATPase, C-terminal domain"/>
    <property type="match status" value="1"/>
</dbReference>
<comment type="caution">
    <text evidence="6">The sequence shown here is derived from an EMBL/GenBank/DDBJ whole genome shotgun (WGS) entry which is preliminary data.</text>
</comment>
<keyword evidence="7" id="KW-1185">Reference proteome</keyword>
<keyword evidence="3" id="KW-0597">Phosphoprotein</keyword>
<dbReference type="InterPro" id="IPR036097">
    <property type="entry name" value="HisK_dim/P_sf"/>
</dbReference>
<dbReference type="RefSeq" id="WP_252742247.1">
    <property type="nucleotide sequence ID" value="NZ_JAMXIB010000014.1"/>
</dbReference>
<accession>A0ABT1B113</accession>
<evidence type="ECO:0000259" key="5">
    <source>
        <dbReference type="PROSITE" id="PS50109"/>
    </source>
</evidence>
<name>A0ABT1B113_9FLAO</name>
<feature type="domain" description="Histidine kinase" evidence="5">
    <location>
        <begin position="1924"/>
        <end position="2153"/>
    </location>
</feature>
<dbReference type="SMART" id="SM00387">
    <property type="entry name" value="HATPase_c"/>
    <property type="match status" value="1"/>
</dbReference>
<feature type="coiled-coil region" evidence="4">
    <location>
        <begin position="1885"/>
        <end position="1915"/>
    </location>
</feature>